<dbReference type="InterPro" id="IPR013656">
    <property type="entry name" value="PAS_4"/>
</dbReference>
<dbReference type="InterPro" id="IPR003018">
    <property type="entry name" value="GAF"/>
</dbReference>
<sequence length="499" mass="53894">MPDTEDLAALTVAELVAHVRELRSANAQLRRQLHPAGPPLAAHALAEELIRQTSLLARLGIEFRDDLEPLALAQQALQSVTINLPADEATVVLLGADQQPAHALTAALGAPRLLPPDRAAELITQGSAGWALRHGSSVVLLDLANDIRRFQLRELQAGGSLIATPIRQSTATIGVLIIYRLATHAFSSSDLILIESVAAQLGVAIGAARLHQQHRLRQQHILALLNFGQTFTASHTLGDVAAQCHTIATETFAARWGLLFVRPSPQSQPAWIAPANLALEAPVAAAGGAAQLTADSQSVVTMALTDDLTCIALPLIHDGASIGGLALGYAGPQATPSGLDWNLLELFARQTATVCATLQLLARLREQTQLLEELIAERTNQLQRSRDLLRIVFDSLPEGVALLDESERLAAANTVFANQIVGRHPRELVGKTYAHLLRMIERAAPTSIELLPDPRAGRQRLRIRQMLPDGARSYVIERMDIPASHGQPASRLEFWRREP</sequence>
<dbReference type="InterPro" id="IPR029016">
    <property type="entry name" value="GAF-like_dom_sf"/>
</dbReference>
<name>A0A178MHN2_9CHLR</name>
<dbReference type="Gene3D" id="3.30.450.40">
    <property type="match status" value="2"/>
</dbReference>
<keyword evidence="3" id="KW-1185">Reference proteome</keyword>
<dbReference type="STRING" id="1707952.A6A03_08505"/>
<evidence type="ECO:0000259" key="1">
    <source>
        <dbReference type="SMART" id="SM00065"/>
    </source>
</evidence>
<reference evidence="2 3" key="1">
    <citation type="submission" date="2016-04" db="EMBL/GenBank/DDBJ databases">
        <title>Chloroflexus islandicus sp. nov., a thermophilic filamentous anoxygenic phototrophic bacterium from geyser Strokkur (Iceland).</title>
        <authorList>
            <person name="Gaisin V.A."/>
            <person name="Kalashnikov A.M."/>
            <person name="Sukhacheva M.V."/>
            <person name="Grouzdev D.S."/>
            <person name="Ivanov T.M."/>
            <person name="Kuznetsov B."/>
            <person name="Gorlenko V.M."/>
        </authorList>
    </citation>
    <scope>NUCLEOTIDE SEQUENCE [LARGE SCALE GENOMIC DNA]</scope>
    <source>
        <strain evidence="3">isl-2</strain>
    </source>
</reference>
<feature type="domain" description="GAF" evidence="1">
    <location>
        <begin position="68"/>
        <end position="215"/>
    </location>
</feature>
<gene>
    <name evidence="2" type="ORF">A6A03_08505</name>
</gene>
<feature type="domain" description="GAF" evidence="1">
    <location>
        <begin position="236"/>
        <end position="365"/>
    </location>
</feature>
<proteinExistence type="predicted"/>
<comment type="caution">
    <text evidence="2">The sequence shown here is derived from an EMBL/GenBank/DDBJ whole genome shotgun (WGS) entry which is preliminary data.</text>
</comment>
<dbReference type="AlphaFoldDB" id="A0A178MHN2"/>
<dbReference type="OrthoDB" id="139036at2"/>
<dbReference type="EMBL" id="LWQS01000033">
    <property type="protein sequence ID" value="OAN48221.1"/>
    <property type="molecule type" value="Genomic_DNA"/>
</dbReference>
<dbReference type="InterPro" id="IPR035965">
    <property type="entry name" value="PAS-like_dom_sf"/>
</dbReference>
<accession>A0A178MHN2</accession>
<protein>
    <submittedName>
        <fullName evidence="2">Diguanylate cyclase</fullName>
    </submittedName>
</protein>
<dbReference type="Pfam" id="PF08448">
    <property type="entry name" value="PAS_4"/>
    <property type="match status" value="1"/>
</dbReference>
<evidence type="ECO:0000313" key="3">
    <source>
        <dbReference type="Proteomes" id="UP000078287"/>
    </source>
</evidence>
<dbReference type="Gene3D" id="3.30.450.20">
    <property type="entry name" value="PAS domain"/>
    <property type="match status" value="1"/>
</dbReference>
<dbReference type="RefSeq" id="WP_066783168.1">
    <property type="nucleotide sequence ID" value="NZ_LWQS01000033.1"/>
</dbReference>
<dbReference type="Proteomes" id="UP000078287">
    <property type="component" value="Unassembled WGS sequence"/>
</dbReference>
<dbReference type="Pfam" id="PF13185">
    <property type="entry name" value="GAF_2"/>
    <property type="match status" value="1"/>
</dbReference>
<organism evidence="2 3">
    <name type="scientific">Chloroflexus islandicus</name>
    <dbReference type="NCBI Taxonomy" id="1707952"/>
    <lineage>
        <taxon>Bacteria</taxon>
        <taxon>Bacillati</taxon>
        <taxon>Chloroflexota</taxon>
        <taxon>Chloroflexia</taxon>
        <taxon>Chloroflexales</taxon>
        <taxon>Chloroflexineae</taxon>
        <taxon>Chloroflexaceae</taxon>
        <taxon>Chloroflexus</taxon>
    </lineage>
</organism>
<evidence type="ECO:0000313" key="2">
    <source>
        <dbReference type="EMBL" id="OAN48221.1"/>
    </source>
</evidence>
<dbReference type="SMART" id="SM00065">
    <property type="entry name" value="GAF"/>
    <property type="match status" value="2"/>
</dbReference>
<dbReference type="SUPFAM" id="SSF55781">
    <property type="entry name" value="GAF domain-like"/>
    <property type="match status" value="2"/>
</dbReference>
<dbReference type="SUPFAM" id="SSF55785">
    <property type="entry name" value="PYP-like sensor domain (PAS domain)"/>
    <property type="match status" value="1"/>
</dbReference>